<dbReference type="Proteomes" id="UP001143910">
    <property type="component" value="Unassembled WGS sequence"/>
</dbReference>
<comment type="caution">
    <text evidence="1">The sequence shown here is derived from an EMBL/GenBank/DDBJ whole genome shotgun (WGS) entry which is preliminary data.</text>
</comment>
<gene>
    <name evidence="1" type="ORF">NQ176_g6549</name>
</gene>
<keyword evidence="2" id="KW-1185">Reference proteome</keyword>
<proteinExistence type="predicted"/>
<sequence>MGEPHREPQYTIYIRVPIPRGDFVDPPQVDWNPEKDDALWRILSNASQTEIDWQETAAKFDVTVDFLSNQVAYLNNRHASQLREQLRKATAAAKGSAAPSPTPIAESSPTARRGTQHGNLVGRDSPMPRNEPGGMIRPTISRGGSSNTVSRDRSLSSPRSETTQLPTRPAAEASGRSRFSSIPIAEASPRQSATQSTQRDEVVSPGPADTSSSESSEDESSPAESRIIRRPPRYQDNDPSYQADEDDDEESEPAFQPYKSVADPNAASDLASTLRGDVRAGKRSNKHIARERIYQSQTSDSSAGSGALGPEPGKQHRFKSHASPRNAEGSSRSPGGKGKLSSQEGSDGTPSMGSSFSDLDDASVTQSALEEALASHMHGTGSRFSISQAFRSRYFVNDGDEIRSLVNPDYYFNYFLTKNLRVNARQRFEFDAAVQDIIHSRLEKLGLAKTLLPPVVQNSATKQVPVFISNNLNDASRIIVIFGGHAKELGVVAGRTVGGPGGIDKGSMVSVVRAIQETDSVGIVLANMGESYWWPEGKRAIAVSASSVLSMPSLVHLGIKYDRELNDIPGSEDPRCHARTVLDTVLLRHANRGVKMNIIAVEESCETVVALLDEEQTWTTWGASLESALFYSPAFSIELKQPGLKNFLAKRARGYVVSEHPIDTPLAGADGNPAAGIPSMGFPCYSSGEPSFQERTFISALEKGLTYVTEVSKTLDFANPDVEIITRPSAEELDDAWARLSAEQHPQISVIGQDRMKNEVKIMRRWKRFEKTGQVPDGDSDSDLSEDEDGSPLSVAAWPNTI</sequence>
<evidence type="ECO:0000313" key="2">
    <source>
        <dbReference type="Proteomes" id="UP001143910"/>
    </source>
</evidence>
<organism evidence="1 2">
    <name type="scientific">Zarea fungicola</name>
    <dbReference type="NCBI Taxonomy" id="93591"/>
    <lineage>
        <taxon>Eukaryota</taxon>
        <taxon>Fungi</taxon>
        <taxon>Dikarya</taxon>
        <taxon>Ascomycota</taxon>
        <taxon>Pezizomycotina</taxon>
        <taxon>Sordariomycetes</taxon>
        <taxon>Hypocreomycetidae</taxon>
        <taxon>Hypocreales</taxon>
        <taxon>Cordycipitaceae</taxon>
        <taxon>Zarea</taxon>
    </lineage>
</organism>
<reference evidence="1" key="1">
    <citation type="submission" date="2022-08" db="EMBL/GenBank/DDBJ databases">
        <title>Genome Sequence of Lecanicillium fungicola.</title>
        <authorList>
            <person name="Buettner E."/>
        </authorList>
    </citation>
    <scope>NUCLEOTIDE SEQUENCE</scope>
    <source>
        <strain evidence="1">Babe33</strain>
    </source>
</reference>
<evidence type="ECO:0000313" key="1">
    <source>
        <dbReference type="EMBL" id="KAJ2973544.1"/>
    </source>
</evidence>
<name>A0ACC1N3A2_9HYPO</name>
<accession>A0ACC1N3A2</accession>
<protein>
    <submittedName>
        <fullName evidence="1">Uncharacterized protein</fullName>
    </submittedName>
</protein>
<dbReference type="EMBL" id="JANJQO010000958">
    <property type="protein sequence ID" value="KAJ2973544.1"/>
    <property type="molecule type" value="Genomic_DNA"/>
</dbReference>